<keyword evidence="2" id="KW-0732">Signal</keyword>
<evidence type="ECO:0000256" key="1">
    <source>
        <dbReference type="ARBA" id="ARBA00022801"/>
    </source>
</evidence>
<dbReference type="InterPro" id="IPR001375">
    <property type="entry name" value="Peptidase_S9_cat"/>
</dbReference>
<dbReference type="Gene3D" id="3.40.50.1820">
    <property type="entry name" value="alpha/beta hydrolase"/>
    <property type="match status" value="1"/>
</dbReference>
<keyword evidence="1" id="KW-0378">Hydrolase</keyword>
<dbReference type="RefSeq" id="WP_394514285.1">
    <property type="nucleotide sequence ID" value="NZ_JBIGHX010000011.1"/>
</dbReference>
<organism evidence="4 5">
    <name type="scientific">Pelomonas lactea</name>
    <dbReference type="NCBI Taxonomy" id="3299030"/>
    <lineage>
        <taxon>Bacteria</taxon>
        <taxon>Pseudomonadati</taxon>
        <taxon>Pseudomonadota</taxon>
        <taxon>Betaproteobacteria</taxon>
        <taxon>Burkholderiales</taxon>
        <taxon>Sphaerotilaceae</taxon>
        <taxon>Roseateles</taxon>
    </lineage>
</organism>
<evidence type="ECO:0000313" key="5">
    <source>
        <dbReference type="Proteomes" id="UP001606302"/>
    </source>
</evidence>
<feature type="signal peptide" evidence="2">
    <location>
        <begin position="1"/>
        <end position="23"/>
    </location>
</feature>
<evidence type="ECO:0000256" key="2">
    <source>
        <dbReference type="SAM" id="SignalP"/>
    </source>
</evidence>
<accession>A0ABW7GRZ9</accession>
<feature type="chain" id="PRO_5045773656" evidence="2">
    <location>
        <begin position="24"/>
        <end position="673"/>
    </location>
</feature>
<dbReference type="SUPFAM" id="SSF82171">
    <property type="entry name" value="DPP6 N-terminal domain-like"/>
    <property type="match status" value="1"/>
</dbReference>
<evidence type="ECO:0000313" key="4">
    <source>
        <dbReference type="EMBL" id="MFG6464751.1"/>
    </source>
</evidence>
<reference evidence="4 5" key="1">
    <citation type="submission" date="2024-08" db="EMBL/GenBank/DDBJ databases">
        <authorList>
            <person name="Lu H."/>
        </authorList>
    </citation>
    <scope>NUCLEOTIDE SEQUENCE [LARGE SCALE GENOMIC DNA]</scope>
    <source>
        <strain evidence="4 5">DXS20W</strain>
    </source>
</reference>
<dbReference type="EMBL" id="JBIGHX010000011">
    <property type="protein sequence ID" value="MFG6464751.1"/>
    <property type="molecule type" value="Genomic_DNA"/>
</dbReference>
<evidence type="ECO:0000259" key="3">
    <source>
        <dbReference type="Pfam" id="PF00326"/>
    </source>
</evidence>
<dbReference type="PANTHER" id="PTHR42776">
    <property type="entry name" value="SERINE PEPTIDASE S9 FAMILY MEMBER"/>
    <property type="match status" value="1"/>
</dbReference>
<dbReference type="Pfam" id="PF00326">
    <property type="entry name" value="Peptidase_S9"/>
    <property type="match status" value="1"/>
</dbReference>
<dbReference type="Gene3D" id="2.120.10.30">
    <property type="entry name" value="TolB, C-terminal domain"/>
    <property type="match status" value="1"/>
</dbReference>
<dbReference type="SUPFAM" id="SSF53474">
    <property type="entry name" value="alpha/beta-Hydrolases"/>
    <property type="match status" value="1"/>
</dbReference>
<gene>
    <name evidence="4" type="ORF">ACG04Q_24480</name>
</gene>
<dbReference type="Proteomes" id="UP001606302">
    <property type="component" value="Unassembled WGS sequence"/>
</dbReference>
<name>A0ABW7GRZ9_9BURK</name>
<protein>
    <submittedName>
        <fullName evidence="4">Prolyl oligopeptidase family serine peptidase</fullName>
    </submittedName>
</protein>
<feature type="domain" description="Peptidase S9 prolyl oligopeptidase catalytic" evidence="3">
    <location>
        <begin position="452"/>
        <end position="666"/>
    </location>
</feature>
<dbReference type="InterPro" id="IPR011042">
    <property type="entry name" value="6-blade_b-propeller_TolB-like"/>
</dbReference>
<proteinExistence type="predicted"/>
<dbReference type="InterPro" id="IPR011044">
    <property type="entry name" value="Quino_amine_DH_bsu"/>
</dbReference>
<keyword evidence="5" id="KW-1185">Reference proteome</keyword>
<comment type="caution">
    <text evidence="4">The sequence shown here is derived from an EMBL/GenBank/DDBJ whole genome shotgun (WGS) entry which is preliminary data.</text>
</comment>
<sequence length="673" mass="73531">MKQFILWAGLAAGLSLTATLAQAAPPPAELFYRDPDIGEAQLSPSGRQLAVTTSRGAKHAGLAVVDLATGKSVRAAQFYDGNVWRVQWVNENRLVFSVLDPSDGSAMNTGAPGLFAVNPDGSQLRQLVRREWAPGITDGTGRNERLLDWNHRLLRVPTPRAGDTNEEVLLTWFALDERRAQKPLWVNTRTGRTRAVDVIAPPHTVAWETDSRGELRVAHTLNAGRTGAFWRAPGSDDWQPLYESSVMALPFQIEAVDDAGQLFVTQSAGRGGESVLKRYDFAKRAPEKEPLVSAPGFDFVGHIVTDGEGAALGVHVTTDGEGTVWFHPALKALQAEADARFPGRINRLQCRRCGQPDMVALVTSFSDREPGQLWVYQARPPAGEKPWRAVGRVREDVKAAEMASLDFQRIKARDGRDLPVWITRSPQAKGPLPAVVLVHGGPWVRGNDWRWNGEAQFLASRGYVVIEPEFRGSEGYGDDHFRAGFKQWGLAMQDDVADALRWAQQQGIASDKACIAGASYGGYSTLMGLIKHPELYRCGVASVAVTDLDLLVAGSWRVDDDTSSMARRHTLPEMVGDPVKDAALIAANSPVRQAARIKAPLLLAVGEKDRRVPLAHGERLRDALREAGNPPVWVAYPDEGHGLLDVKNRIDFAERMAAFLARHLGGAQAPSAR</sequence>
<dbReference type="InterPro" id="IPR029058">
    <property type="entry name" value="AB_hydrolase_fold"/>
</dbReference>
<dbReference type="SUPFAM" id="SSF50969">
    <property type="entry name" value="YVTN repeat-like/Quinoprotein amine dehydrogenase"/>
    <property type="match status" value="1"/>
</dbReference>
<dbReference type="PANTHER" id="PTHR42776:SF27">
    <property type="entry name" value="DIPEPTIDYL PEPTIDASE FAMILY MEMBER 6"/>
    <property type="match status" value="1"/>
</dbReference>